<organism evidence="2 3">
    <name type="scientific">Candidatus Viridilinea halotolerans</name>
    <dbReference type="NCBI Taxonomy" id="2491704"/>
    <lineage>
        <taxon>Bacteria</taxon>
        <taxon>Bacillati</taxon>
        <taxon>Chloroflexota</taxon>
        <taxon>Chloroflexia</taxon>
        <taxon>Chloroflexales</taxon>
        <taxon>Chloroflexineae</taxon>
        <taxon>Oscillochloridaceae</taxon>
        <taxon>Candidatus Viridilinea</taxon>
    </lineage>
</organism>
<reference evidence="2 3" key="1">
    <citation type="submission" date="2018-12" db="EMBL/GenBank/DDBJ databases">
        <title>Genome Sequence of Candidatus Viridilinea halotolerans isolated from saline sulfide-rich spring.</title>
        <authorList>
            <person name="Grouzdev D.S."/>
            <person name="Burganskaya E.I."/>
            <person name="Krutkina M.S."/>
            <person name="Sukhacheva M.V."/>
            <person name="Gorlenko V.M."/>
        </authorList>
    </citation>
    <scope>NUCLEOTIDE SEQUENCE [LARGE SCALE GENOMIC DNA]</scope>
    <source>
        <strain evidence="2">Chok-6</strain>
    </source>
</reference>
<dbReference type="InterPro" id="IPR011047">
    <property type="entry name" value="Quinoprotein_ADH-like_sf"/>
</dbReference>
<dbReference type="SMART" id="SM00564">
    <property type="entry name" value="PQQ"/>
    <property type="match status" value="3"/>
</dbReference>
<dbReference type="EMBL" id="RSAS01000967">
    <property type="protein sequence ID" value="RRR65336.1"/>
    <property type="molecule type" value="Genomic_DNA"/>
</dbReference>
<dbReference type="InterPro" id="IPR015943">
    <property type="entry name" value="WD40/YVTN_repeat-like_dom_sf"/>
</dbReference>
<evidence type="ECO:0000313" key="3">
    <source>
        <dbReference type="Proteomes" id="UP000280307"/>
    </source>
</evidence>
<evidence type="ECO:0000313" key="2">
    <source>
        <dbReference type="EMBL" id="RRR65336.1"/>
    </source>
</evidence>
<gene>
    <name evidence="2" type="ORF">EI684_23485</name>
</gene>
<sequence>MENRVNQWRMLWTWNGPTASGGPDADHVRLFDSVVPIVGAGRLYVGDDAGNVRAINATNGTEVWVRNVGGRILDAGAYDPTTQAVFFASTNGILYKLRADTGAIMGQLNTGSSIEGAVLLVGNRVYVGNAAGRLIAVNTTDMSQAWSYNASAALYASSAYSAASDGMIIFPAEDGSVHAVRAADGSRAWRTQINSFPRPERRNQLGEIIRPERRFPDVYPVVAEQAGVVIMRSYFDWELTWTPTGGAFADQEQTRQHIAQDRRYESLFVLELSTGQPRFTAPVMGGAMGNGNYYYSSPPQATVRRLANGTDVAYVLWRNRDVCRLSAAHCDGREDTTFGEMNLTTGSIRFIQDYKNEGTIRFPTDEQGPLSMVGNVLFHGHWMSMGSIYIADRATGGESYNNPIPSQEYLSVTNTMAANQCNQRNAAERFCPVWHTPPGDGQSLDPGFYLYTHNEPVYDLYWHPPTRGPIFDNGVLYWRSSDGAIVALAPR</sequence>
<dbReference type="Proteomes" id="UP000280307">
    <property type="component" value="Unassembled WGS sequence"/>
</dbReference>
<dbReference type="Gene3D" id="2.130.10.10">
    <property type="entry name" value="YVTN repeat-like/Quinoprotein amine dehydrogenase"/>
    <property type="match status" value="1"/>
</dbReference>
<dbReference type="SUPFAM" id="SSF50998">
    <property type="entry name" value="Quinoprotein alcohol dehydrogenase-like"/>
    <property type="match status" value="1"/>
</dbReference>
<name>A0A426TQ53_9CHLR</name>
<protein>
    <recommendedName>
        <fullName evidence="1">Pyrrolo-quinoline quinone repeat domain-containing protein</fullName>
    </recommendedName>
</protein>
<dbReference type="Pfam" id="PF13360">
    <property type="entry name" value="PQQ_2"/>
    <property type="match status" value="1"/>
</dbReference>
<dbReference type="PANTHER" id="PTHR34512">
    <property type="entry name" value="CELL SURFACE PROTEIN"/>
    <property type="match status" value="1"/>
</dbReference>
<dbReference type="PANTHER" id="PTHR34512:SF30">
    <property type="entry name" value="OUTER MEMBRANE PROTEIN ASSEMBLY FACTOR BAMB"/>
    <property type="match status" value="1"/>
</dbReference>
<evidence type="ECO:0000259" key="1">
    <source>
        <dbReference type="Pfam" id="PF13360"/>
    </source>
</evidence>
<dbReference type="AlphaFoldDB" id="A0A426TQ53"/>
<proteinExistence type="predicted"/>
<dbReference type="InterPro" id="IPR018391">
    <property type="entry name" value="PQQ_b-propeller_rpt"/>
</dbReference>
<dbReference type="InterPro" id="IPR002372">
    <property type="entry name" value="PQQ_rpt_dom"/>
</dbReference>
<accession>A0A426TQ53</accession>
<feature type="domain" description="Pyrrolo-quinoline quinone repeat" evidence="1">
    <location>
        <begin position="49"/>
        <end position="207"/>
    </location>
</feature>
<comment type="caution">
    <text evidence="2">The sequence shown here is derived from an EMBL/GenBank/DDBJ whole genome shotgun (WGS) entry which is preliminary data.</text>
</comment>